<feature type="region of interest" description="Disordered" evidence="2">
    <location>
        <begin position="240"/>
        <end position="263"/>
    </location>
</feature>
<dbReference type="EMBL" id="CP036426">
    <property type="protein sequence ID" value="QDV32803.1"/>
    <property type="molecule type" value="Genomic_DNA"/>
</dbReference>
<dbReference type="KEGG" id="tpla:ElP_06430"/>
<dbReference type="GO" id="GO:0007165">
    <property type="term" value="P:signal transduction"/>
    <property type="evidence" value="ECO:0007669"/>
    <property type="project" value="TreeGrafter"/>
</dbReference>
<organism evidence="3 4">
    <name type="scientific">Tautonia plasticadhaerens</name>
    <dbReference type="NCBI Taxonomy" id="2527974"/>
    <lineage>
        <taxon>Bacteria</taxon>
        <taxon>Pseudomonadati</taxon>
        <taxon>Planctomycetota</taxon>
        <taxon>Planctomycetia</taxon>
        <taxon>Isosphaerales</taxon>
        <taxon>Isosphaeraceae</taxon>
        <taxon>Tautonia</taxon>
    </lineage>
</organism>
<gene>
    <name evidence="3" type="primary">suhB_1</name>
    <name evidence="3" type="ORF">ElP_06430</name>
</gene>
<dbReference type="PANTHER" id="PTHR20854:SF4">
    <property type="entry name" value="INOSITOL-1-MONOPHOSPHATASE-RELATED"/>
    <property type="match status" value="1"/>
</dbReference>
<feature type="binding site" evidence="1">
    <location>
        <position position="88"/>
    </location>
    <ligand>
        <name>Mg(2+)</name>
        <dbReference type="ChEBI" id="CHEBI:18420"/>
        <label>1</label>
        <note>catalytic</note>
    </ligand>
</feature>
<dbReference type="PANTHER" id="PTHR20854">
    <property type="entry name" value="INOSITOL MONOPHOSPHATASE"/>
    <property type="match status" value="1"/>
</dbReference>
<feature type="compositionally biased region" description="Polar residues" evidence="2">
    <location>
        <begin position="254"/>
        <end position="263"/>
    </location>
</feature>
<dbReference type="PRINTS" id="PR00377">
    <property type="entry name" value="IMPHPHTASES"/>
</dbReference>
<dbReference type="EC" id="3.1.3.25" evidence="3"/>
<keyword evidence="1" id="KW-0460">Magnesium</keyword>
<dbReference type="InterPro" id="IPR000760">
    <property type="entry name" value="Inositol_monophosphatase-like"/>
</dbReference>
<feature type="binding site" evidence="1">
    <location>
        <position position="206"/>
    </location>
    <ligand>
        <name>Mg(2+)</name>
        <dbReference type="ChEBI" id="CHEBI:18420"/>
        <label>1</label>
        <note>catalytic</note>
    </ligand>
</feature>
<evidence type="ECO:0000313" key="3">
    <source>
        <dbReference type="EMBL" id="QDV32803.1"/>
    </source>
</evidence>
<accession>A0A518GW28</accession>
<dbReference type="GO" id="GO:0008934">
    <property type="term" value="F:inositol monophosphate 1-phosphatase activity"/>
    <property type="evidence" value="ECO:0007669"/>
    <property type="project" value="TreeGrafter"/>
</dbReference>
<keyword evidence="1" id="KW-0479">Metal-binding</keyword>
<dbReference type="GO" id="GO:0006020">
    <property type="term" value="P:inositol metabolic process"/>
    <property type="evidence" value="ECO:0007669"/>
    <property type="project" value="TreeGrafter"/>
</dbReference>
<evidence type="ECO:0000256" key="2">
    <source>
        <dbReference type="SAM" id="MobiDB-lite"/>
    </source>
</evidence>
<proteinExistence type="predicted"/>
<evidence type="ECO:0000256" key="1">
    <source>
        <dbReference type="PIRSR" id="PIRSR600760-2"/>
    </source>
</evidence>
<dbReference type="Proteomes" id="UP000317835">
    <property type="component" value="Chromosome"/>
</dbReference>
<feature type="binding site" evidence="1">
    <location>
        <position position="70"/>
    </location>
    <ligand>
        <name>Mg(2+)</name>
        <dbReference type="ChEBI" id="CHEBI:18420"/>
        <label>1</label>
        <note>catalytic</note>
    </ligand>
</feature>
<evidence type="ECO:0000313" key="4">
    <source>
        <dbReference type="Proteomes" id="UP000317835"/>
    </source>
</evidence>
<feature type="binding site" evidence="1">
    <location>
        <position position="89"/>
    </location>
    <ligand>
        <name>Mg(2+)</name>
        <dbReference type="ChEBI" id="CHEBI:18420"/>
        <label>1</label>
        <note>catalytic</note>
    </ligand>
</feature>
<dbReference type="SUPFAM" id="SSF56655">
    <property type="entry name" value="Carbohydrate phosphatase"/>
    <property type="match status" value="1"/>
</dbReference>
<dbReference type="RefSeq" id="WP_145267168.1">
    <property type="nucleotide sequence ID" value="NZ_CP036426.1"/>
</dbReference>
<feature type="binding site" evidence="1">
    <location>
        <position position="86"/>
    </location>
    <ligand>
        <name>Mg(2+)</name>
        <dbReference type="ChEBI" id="CHEBI:18420"/>
        <label>1</label>
        <note>catalytic</note>
    </ligand>
</feature>
<sequence length="263" mass="28140">MPATDPYAAELEFVKSLASEAAEIALGRCADVRPQEKENLSYVTDLDHDLERLIRDRLGERFPDDVLTGEEYENAGGSGPRRWSIDPIDGTGNLVHGLPVWAISIGLIDRGEPVLGVIAIPPAGELYWATRGQGAWRDGEPIRAAPDRDGFHDQDNICVGTNALRVIDPRSVVGRLRDLGSCCAELAWVSCGRLVAVCHLGEKAHDMAAGAVIASEAGCSFGTLDGRLLSPAELLASTPIRTPTFTAPPGQLKALQSGTRRLP</sequence>
<dbReference type="GO" id="GO:0046872">
    <property type="term" value="F:metal ion binding"/>
    <property type="evidence" value="ECO:0007669"/>
    <property type="project" value="UniProtKB-KW"/>
</dbReference>
<protein>
    <submittedName>
        <fullName evidence="3">Inositol-1-monophosphatase</fullName>
        <ecNumber evidence="3">3.1.3.25</ecNumber>
    </submittedName>
</protein>
<dbReference type="Pfam" id="PF00459">
    <property type="entry name" value="Inositol_P"/>
    <property type="match status" value="1"/>
</dbReference>
<comment type="cofactor">
    <cofactor evidence="1">
        <name>Mg(2+)</name>
        <dbReference type="ChEBI" id="CHEBI:18420"/>
    </cofactor>
</comment>
<name>A0A518GW28_9BACT</name>
<keyword evidence="4" id="KW-1185">Reference proteome</keyword>
<dbReference type="OrthoDB" id="9772456at2"/>
<dbReference type="Gene3D" id="3.30.540.10">
    <property type="entry name" value="Fructose-1,6-Bisphosphatase, subunit A, domain 1"/>
    <property type="match status" value="1"/>
</dbReference>
<keyword evidence="3" id="KW-0378">Hydrolase</keyword>
<reference evidence="3 4" key="1">
    <citation type="submission" date="2019-02" db="EMBL/GenBank/DDBJ databases">
        <title>Deep-cultivation of Planctomycetes and their phenomic and genomic characterization uncovers novel biology.</title>
        <authorList>
            <person name="Wiegand S."/>
            <person name="Jogler M."/>
            <person name="Boedeker C."/>
            <person name="Pinto D."/>
            <person name="Vollmers J."/>
            <person name="Rivas-Marin E."/>
            <person name="Kohn T."/>
            <person name="Peeters S.H."/>
            <person name="Heuer A."/>
            <person name="Rast P."/>
            <person name="Oberbeckmann S."/>
            <person name="Bunk B."/>
            <person name="Jeske O."/>
            <person name="Meyerdierks A."/>
            <person name="Storesund J.E."/>
            <person name="Kallscheuer N."/>
            <person name="Luecker S."/>
            <person name="Lage O.M."/>
            <person name="Pohl T."/>
            <person name="Merkel B.J."/>
            <person name="Hornburger P."/>
            <person name="Mueller R.-W."/>
            <person name="Bruemmer F."/>
            <person name="Labrenz M."/>
            <person name="Spormann A.M."/>
            <person name="Op den Camp H."/>
            <person name="Overmann J."/>
            <person name="Amann R."/>
            <person name="Jetten M.S.M."/>
            <person name="Mascher T."/>
            <person name="Medema M.H."/>
            <person name="Devos D.P."/>
            <person name="Kaster A.-K."/>
            <person name="Ovreas L."/>
            <person name="Rohde M."/>
            <person name="Galperin M.Y."/>
            <person name="Jogler C."/>
        </authorList>
    </citation>
    <scope>NUCLEOTIDE SEQUENCE [LARGE SCALE GENOMIC DNA]</scope>
    <source>
        <strain evidence="3 4">ElP</strain>
    </source>
</reference>
<dbReference type="Gene3D" id="3.40.190.80">
    <property type="match status" value="1"/>
</dbReference>
<dbReference type="AlphaFoldDB" id="A0A518GW28"/>